<dbReference type="AlphaFoldDB" id="W1PWS9"/>
<dbReference type="eggNOG" id="ENOG502QPXT">
    <property type="taxonomic scope" value="Eukaryota"/>
</dbReference>
<dbReference type="InterPro" id="IPR023213">
    <property type="entry name" value="CAT-like_dom_sf"/>
</dbReference>
<evidence type="ECO:0000313" key="3">
    <source>
        <dbReference type="EMBL" id="ERN12633.1"/>
    </source>
</evidence>
<dbReference type="PANTHER" id="PTHR31625">
    <property type="match status" value="1"/>
</dbReference>
<dbReference type="GO" id="GO:0016747">
    <property type="term" value="F:acyltransferase activity, transferring groups other than amino-acyl groups"/>
    <property type="evidence" value="ECO:0007669"/>
    <property type="project" value="UniProtKB-ARBA"/>
</dbReference>
<keyword evidence="1" id="KW-0808">Transferase</keyword>
<reference evidence="4" key="1">
    <citation type="journal article" date="2013" name="Science">
        <title>The Amborella genome and the evolution of flowering plants.</title>
        <authorList>
            <consortium name="Amborella Genome Project"/>
        </authorList>
    </citation>
    <scope>NUCLEOTIDE SEQUENCE [LARGE SCALE GENOMIC DNA]</scope>
</reference>
<dbReference type="OMA" id="WYKISKE"/>
<accession>W1PWS9</accession>
<dbReference type="KEGG" id="atr:18440852"/>
<evidence type="ECO:0000313" key="4">
    <source>
        <dbReference type="Proteomes" id="UP000017836"/>
    </source>
</evidence>
<keyword evidence="2" id="KW-0012">Acyltransferase</keyword>
<evidence type="ECO:0000256" key="1">
    <source>
        <dbReference type="ARBA" id="ARBA00022679"/>
    </source>
</evidence>
<keyword evidence="4" id="KW-1185">Reference proteome</keyword>
<dbReference type="SUPFAM" id="SSF52777">
    <property type="entry name" value="CoA-dependent acyltransferases"/>
    <property type="match status" value="1"/>
</dbReference>
<dbReference type="HOGENOM" id="CLU_014546_7_2_1"/>
<dbReference type="Gramene" id="ERN12633">
    <property type="protein sequence ID" value="ERN12633"/>
    <property type="gene ID" value="AMTR_s00025p00234540"/>
</dbReference>
<evidence type="ECO:0000256" key="2">
    <source>
        <dbReference type="ARBA" id="ARBA00023315"/>
    </source>
</evidence>
<dbReference type="InterPro" id="IPR051504">
    <property type="entry name" value="Plant_metabolite_acyltrans"/>
</dbReference>
<organism evidence="3 4">
    <name type="scientific">Amborella trichopoda</name>
    <dbReference type="NCBI Taxonomy" id="13333"/>
    <lineage>
        <taxon>Eukaryota</taxon>
        <taxon>Viridiplantae</taxon>
        <taxon>Streptophyta</taxon>
        <taxon>Embryophyta</taxon>
        <taxon>Tracheophyta</taxon>
        <taxon>Spermatophyta</taxon>
        <taxon>Magnoliopsida</taxon>
        <taxon>Amborellales</taxon>
        <taxon>Amborellaceae</taxon>
        <taxon>Amborella</taxon>
    </lineage>
</organism>
<name>W1PWS9_AMBTC</name>
<dbReference type="Proteomes" id="UP000017836">
    <property type="component" value="Unassembled WGS sequence"/>
</dbReference>
<sequence>MTTAVRVLDVFNVSPPPFCVPKEPQQLTFLDVFWFPISPVQRIFFYNPLEQESNFSDLVDKLKNSLSLVLEYFYPLAGKIALSADSEHLEIHYKEGDGVAFYVAETEVDYEALVTSRAHDTTIFKLLVPPLSARFPAPMVSVQATGFPNGGLCIGVSFNHGAADGRGFISFVKAWAEVCRSGGLSSHPNHDRSVLRDPGRLSKWYVDWYKISKEGVGLFPEFPKLNDLVSATFLIGKDGIARLKRQATSSGSAVPSTFAAVSAHIWVCTARARNLGDDSMLVYAFPADGRSQLKPKVTDQYFGNCVYSCIAKGTGRELKGKEPLVWAAEAIGSVIREGRADPFGGAKTWLSQFTELVGTGFLSVAGSPRFGVYETDFGWGRPRRVEVVSIDKEGGIALSEARDEEGGVQVSLSLRSSEMHQFESLFFKGLNDA</sequence>
<dbReference type="Pfam" id="PF02458">
    <property type="entry name" value="Transferase"/>
    <property type="match status" value="1"/>
</dbReference>
<gene>
    <name evidence="3" type="ORF">AMTR_s00025p00234540</name>
</gene>
<dbReference type="EMBL" id="KI392614">
    <property type="protein sequence ID" value="ERN12633.1"/>
    <property type="molecule type" value="Genomic_DNA"/>
</dbReference>
<dbReference type="OrthoDB" id="1862401at2759"/>
<dbReference type="Gene3D" id="3.30.559.10">
    <property type="entry name" value="Chloramphenicol acetyltransferase-like domain"/>
    <property type="match status" value="2"/>
</dbReference>
<proteinExistence type="predicted"/>
<protein>
    <submittedName>
        <fullName evidence="3">Uncharacterized protein</fullName>
    </submittedName>
</protein>